<evidence type="ECO:0000256" key="1">
    <source>
        <dbReference type="SAM" id="SignalP"/>
    </source>
</evidence>
<dbReference type="SUPFAM" id="SSF81383">
    <property type="entry name" value="F-box domain"/>
    <property type="match status" value="1"/>
</dbReference>
<feature type="signal peptide" evidence="1">
    <location>
        <begin position="1"/>
        <end position="18"/>
    </location>
</feature>
<evidence type="ECO:0000313" key="3">
    <source>
        <dbReference type="Proteomes" id="UP000008370"/>
    </source>
</evidence>
<dbReference type="AlphaFoldDB" id="K5W5A0"/>
<keyword evidence="1" id="KW-0732">Signal</keyword>
<reference evidence="2 3" key="1">
    <citation type="journal article" date="2012" name="BMC Genomics">
        <title>Comparative genomics of the white-rot fungi, Phanerochaete carnosa and P. chrysosporium, to elucidate the genetic basis of the distinct wood types they colonize.</title>
        <authorList>
            <person name="Suzuki H."/>
            <person name="MacDonald J."/>
            <person name="Syed K."/>
            <person name="Salamov A."/>
            <person name="Hori C."/>
            <person name="Aerts A."/>
            <person name="Henrissat B."/>
            <person name="Wiebenga A."/>
            <person name="vanKuyk P.A."/>
            <person name="Barry K."/>
            <person name="Lindquist E."/>
            <person name="LaButti K."/>
            <person name="Lapidus A."/>
            <person name="Lucas S."/>
            <person name="Coutinho P."/>
            <person name="Gong Y."/>
            <person name="Samejima M."/>
            <person name="Mahadevan R."/>
            <person name="Abou-Zaid M."/>
            <person name="de Vries R.P."/>
            <person name="Igarashi K."/>
            <person name="Yadav J.S."/>
            <person name="Grigoriev I.V."/>
            <person name="Master E.R."/>
        </authorList>
    </citation>
    <scope>NUCLEOTIDE SEQUENCE [LARGE SCALE GENOMIC DNA]</scope>
    <source>
        <strain evidence="2 3">HHB-10118-sp</strain>
    </source>
</reference>
<organism evidence="2 3">
    <name type="scientific">Phanerochaete carnosa (strain HHB-10118-sp)</name>
    <name type="common">White-rot fungus</name>
    <name type="synonym">Peniophora carnosa</name>
    <dbReference type="NCBI Taxonomy" id="650164"/>
    <lineage>
        <taxon>Eukaryota</taxon>
        <taxon>Fungi</taxon>
        <taxon>Dikarya</taxon>
        <taxon>Basidiomycota</taxon>
        <taxon>Agaricomycotina</taxon>
        <taxon>Agaricomycetes</taxon>
        <taxon>Polyporales</taxon>
        <taxon>Phanerochaetaceae</taxon>
        <taxon>Phanerochaete</taxon>
    </lineage>
</organism>
<sequence>MFVHHAIGLLLTLALSSAGRPRQSAKTPNAFTIPPELIDMCMRYLVDDKPSLKTCSLVCRQWWSCARRYMFETVILTTSDKDGACLLPFLQHDLWPLKSLVRELHFRNQNRQTTLLTSLPVEYLAQLISCCPDIKALRFTNVRWIRERGQDMPLWPRFPQIRTLELTYRDSHALPDITSIFHWLPFVREFTFNGGMVGRLESFDRFSPFATPLTLPANLRLESCHLRSHETNRYVLDYLRNTQTMQSLQSFSAVVTTADEDHTVIGQIIEAASGTLRRISLDLSSHKLSTYIYQRRYIAPKC</sequence>
<dbReference type="Proteomes" id="UP000008370">
    <property type="component" value="Unassembled WGS sequence"/>
</dbReference>
<keyword evidence="3" id="KW-1185">Reference proteome</keyword>
<dbReference type="InParanoid" id="K5W5A0"/>
<dbReference type="GeneID" id="18916939"/>
<feature type="chain" id="PRO_5003889077" description="F-box domain-containing protein" evidence="1">
    <location>
        <begin position="19"/>
        <end position="302"/>
    </location>
</feature>
<evidence type="ECO:0008006" key="4">
    <source>
        <dbReference type="Google" id="ProtNLM"/>
    </source>
</evidence>
<proteinExistence type="predicted"/>
<dbReference type="OrthoDB" id="2802122at2759"/>
<protein>
    <recommendedName>
        <fullName evidence="4">F-box domain-containing protein</fullName>
    </recommendedName>
</protein>
<dbReference type="EMBL" id="JH930473">
    <property type="protein sequence ID" value="EKM54129.1"/>
    <property type="molecule type" value="Genomic_DNA"/>
</dbReference>
<gene>
    <name evidence="2" type="ORF">PHACADRAFT_257749</name>
</gene>
<dbReference type="InterPro" id="IPR036047">
    <property type="entry name" value="F-box-like_dom_sf"/>
</dbReference>
<dbReference type="HOGENOM" id="CLU_921688_0_0_1"/>
<dbReference type="CDD" id="cd09917">
    <property type="entry name" value="F-box_SF"/>
    <property type="match status" value="1"/>
</dbReference>
<evidence type="ECO:0000313" key="2">
    <source>
        <dbReference type="EMBL" id="EKM54129.1"/>
    </source>
</evidence>
<accession>K5W5A0</accession>
<dbReference type="KEGG" id="pco:PHACADRAFT_257749"/>
<name>K5W5A0_PHACS</name>
<dbReference type="RefSeq" id="XP_007396830.1">
    <property type="nucleotide sequence ID" value="XM_007396768.1"/>
</dbReference>